<reference evidence="4 5" key="1">
    <citation type="journal article" date="2016" name="Sci. Rep.">
        <title>Metabolic traits of an uncultured archaeal lineage -MSBL1- from brine pools of the Red Sea.</title>
        <authorList>
            <person name="Mwirichia R."/>
            <person name="Alam I."/>
            <person name="Rashid M."/>
            <person name="Vinu M."/>
            <person name="Ba-Alawi W."/>
            <person name="Anthony Kamau A."/>
            <person name="Kamanda Ngugi D."/>
            <person name="Goker M."/>
            <person name="Klenk H.P."/>
            <person name="Bajic V."/>
            <person name="Stingl U."/>
        </authorList>
    </citation>
    <scope>NUCLEOTIDE SEQUENCE [LARGE SCALE GENOMIC DNA]</scope>
    <source>
        <strain evidence="4">SCGC-AAA261O19</strain>
    </source>
</reference>
<evidence type="ECO:0000313" key="5">
    <source>
        <dbReference type="Proteomes" id="UP000070076"/>
    </source>
</evidence>
<keyword evidence="2" id="KW-0479">Metal-binding</keyword>
<dbReference type="SUPFAM" id="SSF56770">
    <property type="entry name" value="HydA/Nqo6-like"/>
    <property type="match status" value="1"/>
</dbReference>
<dbReference type="PANTHER" id="PTHR11995:SF14">
    <property type="entry name" value="NADH DEHYDROGENASE [UBIQUINONE] IRON-SULFUR PROTEIN 7, MITOCHONDRIAL"/>
    <property type="match status" value="1"/>
</dbReference>
<dbReference type="AlphaFoldDB" id="A0A133VEK8"/>
<dbReference type="PATRIC" id="fig|1698277.3.peg.783"/>
<dbReference type="Proteomes" id="UP000070076">
    <property type="component" value="Unassembled WGS sequence"/>
</dbReference>
<dbReference type="GO" id="GO:0045271">
    <property type="term" value="C:respiratory chain complex I"/>
    <property type="evidence" value="ECO:0007669"/>
    <property type="project" value="TreeGrafter"/>
</dbReference>
<dbReference type="PANTHER" id="PTHR11995">
    <property type="entry name" value="NADH DEHYDROGENASE"/>
    <property type="match status" value="1"/>
</dbReference>
<name>A0A133VEK8_9EURY</name>
<dbReference type="InterPro" id="IPR006137">
    <property type="entry name" value="NADH_UbQ_OxRdtase-like_20kDa"/>
</dbReference>
<protein>
    <submittedName>
        <fullName evidence="4">NADH dehydrogenase</fullName>
    </submittedName>
</protein>
<sequence length="174" mass="19651">MDYEGSLAFLGDLEEVLRKGGTWLADKKPIKSIRDWAINFSLWPVHLTTACCGCEFAAAAGPRFDMERLGILPWVGSRQTNVLVIEGTLTRKMAKAARIVYRQMPEPKFVIAMGSCASDGGIFWNSYNIVKVKDVLPVDVYIPGCPPRPEAILRAFMEIKEKNKEKLRYHEEED</sequence>
<feature type="domain" description="NADH:ubiquinone oxidoreductase-like 20kDa subunit" evidence="3">
    <location>
        <begin position="51"/>
        <end position="158"/>
    </location>
</feature>
<dbReference type="GO" id="GO:0046872">
    <property type="term" value="F:metal ion binding"/>
    <property type="evidence" value="ECO:0007669"/>
    <property type="project" value="UniProtKB-KW"/>
</dbReference>
<keyword evidence="5" id="KW-1185">Reference proteome</keyword>
<dbReference type="GO" id="GO:0051539">
    <property type="term" value="F:4 iron, 4 sulfur cluster binding"/>
    <property type="evidence" value="ECO:0007669"/>
    <property type="project" value="UniProtKB-KW"/>
</dbReference>
<dbReference type="InterPro" id="IPR006138">
    <property type="entry name" value="NADH_UQ_OxRdtase_20Kd_su"/>
</dbReference>
<keyword evidence="2" id="KW-0411">Iron-sulfur</keyword>
<keyword evidence="2" id="KW-0520">NAD</keyword>
<dbReference type="GO" id="GO:0008137">
    <property type="term" value="F:NADH dehydrogenase (ubiquinone) activity"/>
    <property type="evidence" value="ECO:0007669"/>
    <property type="project" value="InterPro"/>
</dbReference>
<dbReference type="NCBIfam" id="NF005012">
    <property type="entry name" value="PRK06411.1"/>
    <property type="match status" value="1"/>
</dbReference>
<evidence type="ECO:0000259" key="3">
    <source>
        <dbReference type="Pfam" id="PF01058"/>
    </source>
</evidence>
<comment type="caution">
    <text evidence="4">The sequence shown here is derived from an EMBL/GenBank/DDBJ whole genome shotgun (WGS) entry which is preliminary data.</text>
</comment>
<comment type="similarity">
    <text evidence="1 2">Belongs to the complex I 20 kDa subunit family.</text>
</comment>
<evidence type="ECO:0000313" key="4">
    <source>
        <dbReference type="EMBL" id="KXB04878.1"/>
    </source>
</evidence>
<dbReference type="EMBL" id="LHYB01000008">
    <property type="protein sequence ID" value="KXB04878.1"/>
    <property type="molecule type" value="Genomic_DNA"/>
</dbReference>
<proteinExistence type="inferred from homology"/>
<gene>
    <name evidence="4" type="ORF">AKJ48_01120</name>
</gene>
<keyword evidence="2" id="KW-0004">4Fe-4S</keyword>
<dbReference type="Gene3D" id="3.40.50.12280">
    <property type="match status" value="1"/>
</dbReference>
<dbReference type="NCBIfam" id="TIGR01957">
    <property type="entry name" value="nuoB_fam"/>
    <property type="match status" value="1"/>
</dbReference>
<evidence type="ECO:0000256" key="1">
    <source>
        <dbReference type="ARBA" id="ARBA00009173"/>
    </source>
</evidence>
<keyword evidence="2" id="KW-0408">Iron</keyword>
<dbReference type="GO" id="GO:0009060">
    <property type="term" value="P:aerobic respiration"/>
    <property type="evidence" value="ECO:0007669"/>
    <property type="project" value="TreeGrafter"/>
</dbReference>
<organism evidence="4 5">
    <name type="scientific">candidate division MSBL1 archaeon SCGC-AAA261O19</name>
    <dbReference type="NCBI Taxonomy" id="1698277"/>
    <lineage>
        <taxon>Archaea</taxon>
        <taxon>Methanobacteriati</taxon>
        <taxon>Methanobacteriota</taxon>
        <taxon>candidate division MSBL1</taxon>
    </lineage>
</organism>
<dbReference type="GO" id="GO:0048038">
    <property type="term" value="F:quinone binding"/>
    <property type="evidence" value="ECO:0007669"/>
    <property type="project" value="InterPro"/>
</dbReference>
<accession>A0A133VEK8</accession>
<dbReference type="Pfam" id="PF01058">
    <property type="entry name" value="Oxidored_q6"/>
    <property type="match status" value="1"/>
</dbReference>
<evidence type="ECO:0000256" key="2">
    <source>
        <dbReference type="RuleBase" id="RU004464"/>
    </source>
</evidence>
<dbReference type="GO" id="GO:0015990">
    <property type="term" value="P:electron transport coupled proton transport"/>
    <property type="evidence" value="ECO:0007669"/>
    <property type="project" value="TreeGrafter"/>
</dbReference>